<proteinExistence type="predicted"/>
<reference evidence="2 3" key="1">
    <citation type="submission" date="2014-04" db="EMBL/GenBank/DDBJ databases">
        <title>Evolutionary Origins and Diversification of the Mycorrhizal Mutualists.</title>
        <authorList>
            <consortium name="DOE Joint Genome Institute"/>
            <consortium name="Mycorrhizal Genomics Consortium"/>
            <person name="Kohler A."/>
            <person name="Kuo A."/>
            <person name="Nagy L.G."/>
            <person name="Floudas D."/>
            <person name="Copeland A."/>
            <person name="Barry K.W."/>
            <person name="Cichocki N."/>
            <person name="Veneault-Fourrey C."/>
            <person name="LaButti K."/>
            <person name="Lindquist E.A."/>
            <person name="Lipzen A."/>
            <person name="Lundell T."/>
            <person name="Morin E."/>
            <person name="Murat C."/>
            <person name="Riley R."/>
            <person name="Ohm R."/>
            <person name="Sun H."/>
            <person name="Tunlid A."/>
            <person name="Henrissat B."/>
            <person name="Grigoriev I.V."/>
            <person name="Hibbett D.S."/>
            <person name="Martin F."/>
        </authorList>
    </citation>
    <scope>NUCLEOTIDE SEQUENCE [LARGE SCALE GENOMIC DNA]</scope>
    <source>
        <strain evidence="2 3">FD-317 M1</strain>
    </source>
</reference>
<organism evidence="2 3">
    <name type="scientific">Collybiopsis luxurians FD-317 M1</name>
    <dbReference type="NCBI Taxonomy" id="944289"/>
    <lineage>
        <taxon>Eukaryota</taxon>
        <taxon>Fungi</taxon>
        <taxon>Dikarya</taxon>
        <taxon>Basidiomycota</taxon>
        <taxon>Agaricomycotina</taxon>
        <taxon>Agaricomycetes</taxon>
        <taxon>Agaricomycetidae</taxon>
        <taxon>Agaricales</taxon>
        <taxon>Marasmiineae</taxon>
        <taxon>Omphalotaceae</taxon>
        <taxon>Collybiopsis</taxon>
        <taxon>Collybiopsis luxurians</taxon>
    </lineage>
</organism>
<evidence type="ECO:0000313" key="2">
    <source>
        <dbReference type="EMBL" id="KIK62848.1"/>
    </source>
</evidence>
<evidence type="ECO:0000256" key="1">
    <source>
        <dbReference type="SAM" id="MobiDB-lite"/>
    </source>
</evidence>
<protein>
    <submittedName>
        <fullName evidence="2">Uncharacterized protein</fullName>
    </submittedName>
</protein>
<sequence length="110" mass="12205">MSNRVSPTNSSSEADFQQPPPTIAQVVQRNQAILRNVVALSSGAYPTAVASVIVQEETEQLLRKNAIDHRMITRDYKRTVDHLKETMAKQKEAIASLEEILAVFEAIQGN</sequence>
<dbReference type="EMBL" id="KN834766">
    <property type="protein sequence ID" value="KIK62848.1"/>
    <property type="molecule type" value="Genomic_DNA"/>
</dbReference>
<accession>A0A0D0D179</accession>
<keyword evidence="3" id="KW-1185">Reference proteome</keyword>
<dbReference type="AlphaFoldDB" id="A0A0D0D179"/>
<dbReference type="HOGENOM" id="CLU_149475_0_0_1"/>
<feature type="compositionally biased region" description="Polar residues" evidence="1">
    <location>
        <begin position="1"/>
        <end position="15"/>
    </location>
</feature>
<name>A0A0D0D179_9AGAR</name>
<gene>
    <name evidence="2" type="ORF">GYMLUDRAFT_41719</name>
</gene>
<evidence type="ECO:0000313" key="3">
    <source>
        <dbReference type="Proteomes" id="UP000053593"/>
    </source>
</evidence>
<dbReference type="Proteomes" id="UP000053593">
    <property type="component" value="Unassembled WGS sequence"/>
</dbReference>
<dbReference type="OrthoDB" id="10583784at2759"/>
<feature type="region of interest" description="Disordered" evidence="1">
    <location>
        <begin position="1"/>
        <end position="20"/>
    </location>
</feature>